<accession>A0A2T3JPA0</accession>
<comment type="similarity">
    <text evidence="1">Belongs to the LysR transcriptional regulatory family.</text>
</comment>
<dbReference type="AlphaFoldDB" id="A0A2T3JPA0"/>
<dbReference type="Pfam" id="PF00126">
    <property type="entry name" value="HTH_1"/>
    <property type="match status" value="1"/>
</dbReference>
<dbReference type="PANTHER" id="PTHR30126">
    <property type="entry name" value="HTH-TYPE TRANSCRIPTIONAL REGULATOR"/>
    <property type="match status" value="1"/>
</dbReference>
<dbReference type="Proteomes" id="UP000240987">
    <property type="component" value="Unassembled WGS sequence"/>
</dbReference>
<dbReference type="Pfam" id="PF03466">
    <property type="entry name" value="LysR_substrate"/>
    <property type="match status" value="1"/>
</dbReference>
<dbReference type="OrthoDB" id="8587655at2"/>
<reference evidence="6 7" key="1">
    <citation type="submission" date="2018-01" db="EMBL/GenBank/DDBJ databases">
        <title>Whole genome sequencing of Histamine producing bacteria.</title>
        <authorList>
            <person name="Butler K."/>
        </authorList>
    </citation>
    <scope>NUCLEOTIDE SEQUENCE [LARGE SCALE GENOMIC DNA]</scope>
    <source>
        <strain evidence="6 7">JCM 12947</strain>
    </source>
</reference>
<dbReference type="InterPro" id="IPR005119">
    <property type="entry name" value="LysR_subst-bd"/>
</dbReference>
<dbReference type="SUPFAM" id="SSF46785">
    <property type="entry name" value="Winged helix' DNA-binding domain"/>
    <property type="match status" value="1"/>
</dbReference>
<comment type="caution">
    <text evidence="6">The sequence shown here is derived from an EMBL/GenBank/DDBJ whole genome shotgun (WGS) entry which is preliminary data.</text>
</comment>
<name>A0A2T3JPA0_9GAMM</name>
<dbReference type="Gene3D" id="1.10.10.10">
    <property type="entry name" value="Winged helix-like DNA-binding domain superfamily/Winged helix DNA-binding domain"/>
    <property type="match status" value="1"/>
</dbReference>
<dbReference type="PANTHER" id="PTHR30126:SF98">
    <property type="entry name" value="HTH-TYPE TRANSCRIPTIONAL ACTIVATOR BAUR"/>
    <property type="match status" value="1"/>
</dbReference>
<keyword evidence="3" id="KW-0238">DNA-binding</keyword>
<evidence type="ECO:0000313" key="7">
    <source>
        <dbReference type="Proteomes" id="UP000240987"/>
    </source>
</evidence>
<evidence type="ECO:0000313" key="6">
    <source>
        <dbReference type="EMBL" id="PSU50886.1"/>
    </source>
</evidence>
<evidence type="ECO:0000259" key="5">
    <source>
        <dbReference type="PROSITE" id="PS50931"/>
    </source>
</evidence>
<gene>
    <name evidence="6" type="ORF">C9J12_02605</name>
</gene>
<evidence type="ECO:0000256" key="4">
    <source>
        <dbReference type="ARBA" id="ARBA00023163"/>
    </source>
</evidence>
<sequence>MKPIDNLDIRLLKLFLIIADSGGFSVAQYQLNMHQSSISKKMGDLETRLGMTLCQRGRSGFKLTSDGLKVYEASKQLFDCIDDFQVKIDEIRNVSSGSINIAFTDNLATNKNCRIQTAINTFCNTHSKVNINTQIYDSSLIEKSILENKLDVGITSPEVLKSGLKYIYIFNEKQQLYCSPSHLILALNREVTVEDILVHPVVDRGLTHHVTPLSYASEHLYKSTTTNMEATAHMILSGHFIGYLPDHYAQIWIERDEMVRISAIHGLEYTPSFYLTINEKNDLSYATKALVTAILDAHDVNTNFE</sequence>
<keyword evidence="2" id="KW-0805">Transcription regulation</keyword>
<dbReference type="Gene3D" id="3.40.190.290">
    <property type="match status" value="1"/>
</dbReference>
<dbReference type="GO" id="GO:0003700">
    <property type="term" value="F:DNA-binding transcription factor activity"/>
    <property type="evidence" value="ECO:0007669"/>
    <property type="project" value="InterPro"/>
</dbReference>
<dbReference type="InterPro" id="IPR000847">
    <property type="entry name" value="LysR_HTH_N"/>
</dbReference>
<evidence type="ECO:0000256" key="1">
    <source>
        <dbReference type="ARBA" id="ARBA00009437"/>
    </source>
</evidence>
<evidence type="ECO:0000256" key="3">
    <source>
        <dbReference type="ARBA" id="ARBA00023125"/>
    </source>
</evidence>
<dbReference type="GO" id="GO:0000976">
    <property type="term" value="F:transcription cis-regulatory region binding"/>
    <property type="evidence" value="ECO:0007669"/>
    <property type="project" value="TreeGrafter"/>
</dbReference>
<feature type="domain" description="HTH lysR-type" evidence="5">
    <location>
        <begin position="7"/>
        <end position="64"/>
    </location>
</feature>
<dbReference type="InterPro" id="IPR036390">
    <property type="entry name" value="WH_DNA-bd_sf"/>
</dbReference>
<dbReference type="InterPro" id="IPR036388">
    <property type="entry name" value="WH-like_DNA-bd_sf"/>
</dbReference>
<evidence type="ECO:0000256" key="2">
    <source>
        <dbReference type="ARBA" id="ARBA00023015"/>
    </source>
</evidence>
<proteinExistence type="inferred from homology"/>
<keyword evidence="4" id="KW-0804">Transcription</keyword>
<dbReference type="PROSITE" id="PS50931">
    <property type="entry name" value="HTH_LYSR"/>
    <property type="match status" value="1"/>
</dbReference>
<dbReference type="CDD" id="cd05466">
    <property type="entry name" value="PBP2_LTTR_substrate"/>
    <property type="match status" value="1"/>
</dbReference>
<dbReference type="RefSeq" id="WP_107241288.1">
    <property type="nucleotide sequence ID" value="NZ_PYMJ01000002.1"/>
</dbReference>
<organism evidence="6 7">
    <name type="scientific">Photobacterium frigidiphilum</name>
    <dbReference type="NCBI Taxonomy" id="264736"/>
    <lineage>
        <taxon>Bacteria</taxon>
        <taxon>Pseudomonadati</taxon>
        <taxon>Pseudomonadota</taxon>
        <taxon>Gammaproteobacteria</taxon>
        <taxon>Vibrionales</taxon>
        <taxon>Vibrionaceae</taxon>
        <taxon>Photobacterium</taxon>
    </lineage>
</organism>
<dbReference type="EMBL" id="PYMJ01000002">
    <property type="protein sequence ID" value="PSU50886.1"/>
    <property type="molecule type" value="Genomic_DNA"/>
</dbReference>
<keyword evidence="7" id="KW-1185">Reference proteome</keyword>
<dbReference type="SUPFAM" id="SSF53850">
    <property type="entry name" value="Periplasmic binding protein-like II"/>
    <property type="match status" value="1"/>
</dbReference>
<protein>
    <submittedName>
        <fullName evidence="6">LysR family transcriptional regulator</fullName>
    </submittedName>
</protein>